<dbReference type="Gene3D" id="3.40.50.300">
    <property type="entry name" value="P-loop containing nucleotide triphosphate hydrolases"/>
    <property type="match status" value="1"/>
</dbReference>
<dbReference type="SUPFAM" id="SSF90002">
    <property type="entry name" value="Hypothetical protein YjiA, C-terminal domain"/>
    <property type="match status" value="1"/>
</dbReference>
<dbReference type="Proteomes" id="UP001312865">
    <property type="component" value="Unassembled WGS sequence"/>
</dbReference>
<dbReference type="InterPro" id="IPR036627">
    <property type="entry name" value="CobW-likC_sf"/>
</dbReference>
<evidence type="ECO:0000256" key="3">
    <source>
        <dbReference type="ARBA" id="ARBA00023186"/>
    </source>
</evidence>
<dbReference type="PANTHER" id="PTHR13748:SF62">
    <property type="entry name" value="COBW DOMAIN-CONTAINING PROTEIN"/>
    <property type="match status" value="1"/>
</dbReference>
<comment type="caution">
    <text evidence="7">The sequence shown here is derived from an EMBL/GenBank/DDBJ whole genome shotgun (WGS) entry which is preliminary data.</text>
</comment>
<dbReference type="CDD" id="cd03112">
    <property type="entry name" value="CobW-like"/>
    <property type="match status" value="1"/>
</dbReference>
<dbReference type="InterPro" id="IPR011629">
    <property type="entry name" value="CobW-like_C"/>
</dbReference>
<keyword evidence="2" id="KW-0378">Hydrolase</keyword>
<evidence type="ECO:0000259" key="6">
    <source>
        <dbReference type="SMART" id="SM00833"/>
    </source>
</evidence>
<keyword evidence="1" id="KW-0547">Nucleotide-binding</keyword>
<dbReference type="InterPro" id="IPR027417">
    <property type="entry name" value="P-loop_NTPase"/>
</dbReference>
<accession>A0ABU8HE81</accession>
<dbReference type="InterPro" id="IPR003495">
    <property type="entry name" value="CobW/HypB/UreG_nucleotide-bd"/>
</dbReference>
<evidence type="ECO:0000256" key="2">
    <source>
        <dbReference type="ARBA" id="ARBA00022801"/>
    </source>
</evidence>
<protein>
    <submittedName>
        <fullName evidence="7">GTP-binding protein</fullName>
    </submittedName>
</protein>
<dbReference type="EMBL" id="JBBAXC010000006">
    <property type="protein sequence ID" value="MEI5907343.1"/>
    <property type="molecule type" value="Genomic_DNA"/>
</dbReference>
<gene>
    <name evidence="7" type="ORF">WAK64_09765</name>
</gene>
<evidence type="ECO:0000313" key="8">
    <source>
        <dbReference type="Proteomes" id="UP001312865"/>
    </source>
</evidence>
<dbReference type="InterPro" id="IPR051316">
    <property type="entry name" value="Zinc-reg_GTPase_activator"/>
</dbReference>
<dbReference type="Pfam" id="PF07683">
    <property type="entry name" value="CobW_C"/>
    <property type="match status" value="1"/>
</dbReference>
<dbReference type="PANTHER" id="PTHR13748">
    <property type="entry name" value="COBW-RELATED"/>
    <property type="match status" value="1"/>
</dbReference>
<dbReference type="SUPFAM" id="SSF52540">
    <property type="entry name" value="P-loop containing nucleoside triphosphate hydrolases"/>
    <property type="match status" value="1"/>
</dbReference>
<keyword evidence="8" id="KW-1185">Reference proteome</keyword>
<dbReference type="Pfam" id="PF02492">
    <property type="entry name" value="cobW"/>
    <property type="match status" value="1"/>
</dbReference>
<evidence type="ECO:0000256" key="4">
    <source>
        <dbReference type="ARBA" id="ARBA00034320"/>
    </source>
</evidence>
<sequence>MKREVYILSGFLGSGKTTLLKNMITMFKTQGKKPAVLMNELGKVSIDSHEVEEGTPLKELLDGCICCTLQEKLESQLQELLFNKEWDVLIIETTGAAHPVEVLDSVMSPLFAHQWSFKGIITTVDVHLWKNRQDLSPQVLQLLREQIKHAHLILLNKTDLLLEIEVGQVAFEMQSINSTARTILTTKSNLSLTDIQSLNPSEEGIQQAVEKHDRKQALLQAFVYTFNHSIDQEQFEQWLHQCPDTIYRMKGYIPFTGFKYPYLFQYSYGMPLYFPEDMNMPNNLVIIGEELNIEKLKEELSNL</sequence>
<feature type="domain" description="CobW C-terminal" evidence="6">
    <location>
        <begin position="219"/>
        <end position="303"/>
    </location>
</feature>
<dbReference type="Gene3D" id="3.30.1220.10">
    <property type="entry name" value="CobW-like, C-terminal domain"/>
    <property type="match status" value="1"/>
</dbReference>
<comment type="catalytic activity">
    <reaction evidence="5">
        <text>GTP + H2O = GDP + phosphate + H(+)</text>
        <dbReference type="Rhea" id="RHEA:19669"/>
        <dbReference type="ChEBI" id="CHEBI:15377"/>
        <dbReference type="ChEBI" id="CHEBI:15378"/>
        <dbReference type="ChEBI" id="CHEBI:37565"/>
        <dbReference type="ChEBI" id="CHEBI:43474"/>
        <dbReference type="ChEBI" id="CHEBI:58189"/>
    </reaction>
    <physiologicalReaction direction="left-to-right" evidence="5">
        <dbReference type="Rhea" id="RHEA:19670"/>
    </physiologicalReaction>
</comment>
<proteinExistence type="inferred from homology"/>
<dbReference type="RefSeq" id="WP_336586772.1">
    <property type="nucleotide sequence ID" value="NZ_JBBAXC010000006.1"/>
</dbReference>
<name>A0ABU8HE81_9BACI</name>
<comment type="similarity">
    <text evidence="4">Belongs to the SIMIBI class G3E GTPase family. ZNG1 subfamily.</text>
</comment>
<evidence type="ECO:0000256" key="5">
    <source>
        <dbReference type="ARBA" id="ARBA00049117"/>
    </source>
</evidence>
<dbReference type="SMART" id="SM00833">
    <property type="entry name" value="CobW_C"/>
    <property type="match status" value="1"/>
</dbReference>
<organism evidence="7 8">
    <name type="scientific">Bacillus spongiae</name>
    <dbReference type="NCBI Taxonomy" id="2683610"/>
    <lineage>
        <taxon>Bacteria</taxon>
        <taxon>Bacillati</taxon>
        <taxon>Bacillota</taxon>
        <taxon>Bacilli</taxon>
        <taxon>Bacillales</taxon>
        <taxon>Bacillaceae</taxon>
        <taxon>Bacillus</taxon>
    </lineage>
</organism>
<evidence type="ECO:0000256" key="1">
    <source>
        <dbReference type="ARBA" id="ARBA00022741"/>
    </source>
</evidence>
<reference evidence="7 8" key="1">
    <citation type="journal article" date="2018" name="J. Microbiol.">
        <title>Bacillus spongiae sp. nov., isolated from sponge of Jeju Island.</title>
        <authorList>
            <person name="Lee G.E."/>
            <person name="Im W.T."/>
            <person name="Park J.S."/>
        </authorList>
    </citation>
    <scope>NUCLEOTIDE SEQUENCE [LARGE SCALE GENOMIC DNA]</scope>
    <source>
        <strain evidence="7 8">135PIL107-10</strain>
    </source>
</reference>
<keyword evidence="3" id="KW-0143">Chaperone</keyword>
<evidence type="ECO:0000313" key="7">
    <source>
        <dbReference type="EMBL" id="MEI5907343.1"/>
    </source>
</evidence>